<reference evidence="1" key="1">
    <citation type="submission" date="2023-04" db="EMBL/GenBank/DDBJ databases">
        <title>Chromosome-level genome of Chaenocephalus aceratus.</title>
        <authorList>
            <person name="Park H."/>
        </authorList>
    </citation>
    <scope>NUCLEOTIDE SEQUENCE</scope>
    <source>
        <strain evidence="1">DE</strain>
        <tissue evidence="1">Muscle</tissue>
    </source>
</reference>
<dbReference type="EMBL" id="JASDAP010000010">
    <property type="protein sequence ID" value="KAK1895022.1"/>
    <property type="molecule type" value="Genomic_DNA"/>
</dbReference>
<evidence type="ECO:0000313" key="1">
    <source>
        <dbReference type="EMBL" id="KAK1895022.1"/>
    </source>
</evidence>
<sequence>MEKLNPLSYCRNTLGSTARCLHHSSSSTELRPPLCHFRKISEEKADPKISCDTKDTISKEYELMPAGRKDRSEPPHLLCTTVFLSGVSMITDKWRTQGVDDVKPALEIRSHLSGALDQSQRRAEAHQLLAALGELRWREIASLRQLIEVHLTHCCCGRSAWSFVIWFSASEMQSSSETGREGAAHLALIYDGSPEQSCRFSSVTSGWELYLLLIISQPPFSLHSFMSDQSPLTCTFRDVHNLECSSPGLSLREERRLLRDSGYTLENLVKNTFPQAGGW</sequence>
<keyword evidence="1" id="KW-0547">Nucleotide-binding</keyword>
<dbReference type="Proteomes" id="UP001228049">
    <property type="component" value="Unassembled WGS sequence"/>
</dbReference>
<keyword evidence="1" id="KW-0067">ATP-binding</keyword>
<keyword evidence="2" id="KW-1185">Reference proteome</keyword>
<organism evidence="1 2">
    <name type="scientific">Dissostichus eleginoides</name>
    <name type="common">Patagonian toothfish</name>
    <name type="synonym">Dissostichus amissus</name>
    <dbReference type="NCBI Taxonomy" id="100907"/>
    <lineage>
        <taxon>Eukaryota</taxon>
        <taxon>Metazoa</taxon>
        <taxon>Chordata</taxon>
        <taxon>Craniata</taxon>
        <taxon>Vertebrata</taxon>
        <taxon>Euteleostomi</taxon>
        <taxon>Actinopterygii</taxon>
        <taxon>Neopterygii</taxon>
        <taxon>Teleostei</taxon>
        <taxon>Neoteleostei</taxon>
        <taxon>Acanthomorphata</taxon>
        <taxon>Eupercaria</taxon>
        <taxon>Perciformes</taxon>
        <taxon>Notothenioidei</taxon>
        <taxon>Nototheniidae</taxon>
        <taxon>Dissostichus</taxon>
    </lineage>
</organism>
<accession>A0AAD9C5V0</accession>
<dbReference type="AlphaFoldDB" id="A0AAD9C5V0"/>
<evidence type="ECO:0000313" key="2">
    <source>
        <dbReference type="Proteomes" id="UP001228049"/>
    </source>
</evidence>
<dbReference type="GO" id="GO:0004386">
    <property type="term" value="F:helicase activity"/>
    <property type="evidence" value="ECO:0007669"/>
    <property type="project" value="UniProtKB-KW"/>
</dbReference>
<name>A0AAD9C5V0_DISEL</name>
<keyword evidence="1" id="KW-0378">Hydrolase</keyword>
<proteinExistence type="predicted"/>
<protein>
    <submittedName>
        <fullName evidence="1">ATP-dependent helicase</fullName>
    </submittedName>
</protein>
<keyword evidence="1" id="KW-0347">Helicase</keyword>
<gene>
    <name evidence="1" type="ORF">KUDE01_020477</name>
</gene>
<comment type="caution">
    <text evidence="1">The sequence shown here is derived from an EMBL/GenBank/DDBJ whole genome shotgun (WGS) entry which is preliminary data.</text>
</comment>